<dbReference type="PROSITE" id="PS00050">
    <property type="entry name" value="RIBOSOMAL_L23"/>
    <property type="match status" value="1"/>
</dbReference>
<dbReference type="GO" id="GO:0003735">
    <property type="term" value="F:structural constituent of ribosome"/>
    <property type="evidence" value="ECO:0007669"/>
    <property type="project" value="InterPro"/>
</dbReference>
<dbReference type="Proteomes" id="UP000033866">
    <property type="component" value="Unassembled WGS sequence"/>
</dbReference>
<evidence type="ECO:0000256" key="7">
    <source>
        <dbReference type="RuleBase" id="RU003934"/>
    </source>
</evidence>
<gene>
    <name evidence="6" type="primary">rplW</name>
    <name evidence="8" type="ORF">UR61_C0013G0019</name>
</gene>
<evidence type="ECO:0000313" key="8">
    <source>
        <dbReference type="EMBL" id="KKP65726.1"/>
    </source>
</evidence>
<dbReference type="InterPro" id="IPR012677">
    <property type="entry name" value="Nucleotide-bd_a/b_plait_sf"/>
</dbReference>
<evidence type="ECO:0000256" key="5">
    <source>
        <dbReference type="ARBA" id="ARBA00023274"/>
    </source>
</evidence>
<dbReference type="Pfam" id="PF00276">
    <property type="entry name" value="Ribosomal_L23"/>
    <property type="match status" value="1"/>
</dbReference>
<keyword evidence="3 6" id="KW-0694">RNA-binding</keyword>
<name>A0A0G0BQ00_9BACT</name>
<dbReference type="GO" id="GO:1990904">
    <property type="term" value="C:ribonucleoprotein complex"/>
    <property type="evidence" value="ECO:0007669"/>
    <property type="project" value="UniProtKB-KW"/>
</dbReference>
<dbReference type="InterPro" id="IPR001014">
    <property type="entry name" value="Ribosomal_uL23_CS"/>
</dbReference>
<keyword evidence="4 6" id="KW-0689">Ribosomal protein</keyword>
<dbReference type="PANTHER" id="PTHR11620">
    <property type="entry name" value="60S RIBOSOMAL PROTEIN L23A"/>
    <property type="match status" value="1"/>
</dbReference>
<dbReference type="EMBL" id="LBPV01000013">
    <property type="protein sequence ID" value="KKP65726.1"/>
    <property type="molecule type" value="Genomic_DNA"/>
</dbReference>
<proteinExistence type="inferred from homology"/>
<dbReference type="PATRIC" id="fig|1619093.3.peg.182"/>
<evidence type="ECO:0000256" key="1">
    <source>
        <dbReference type="ARBA" id="ARBA00006700"/>
    </source>
</evidence>
<dbReference type="InterPro" id="IPR012678">
    <property type="entry name" value="Ribosomal_uL23/eL15/eS24_sf"/>
</dbReference>
<dbReference type="SUPFAM" id="SSF54189">
    <property type="entry name" value="Ribosomal proteins S24e, L23 and L15e"/>
    <property type="match status" value="1"/>
</dbReference>
<sequence length="97" mass="11105">MENKEIMLKPVISEKSYTLANASNKYVFSVDTGVNKIEIKKAVESKYKVKVLDVNTVVRPGKRTRDWKTNKSSRKSDTRKAIVTLKKGDKIDEFLNI</sequence>
<accession>A0A0G0BQ00</accession>
<dbReference type="AlphaFoldDB" id="A0A0G0BQ00"/>
<comment type="caution">
    <text evidence="8">The sequence shown here is derived from an EMBL/GenBank/DDBJ whole genome shotgun (WGS) entry which is preliminary data.</text>
</comment>
<evidence type="ECO:0000256" key="2">
    <source>
        <dbReference type="ARBA" id="ARBA00022730"/>
    </source>
</evidence>
<comment type="subunit">
    <text evidence="6">Part of the 50S ribosomal subunit. Contacts protein L29, and trigger factor when it is bound to the ribosome.</text>
</comment>
<keyword evidence="5 6" id="KW-0687">Ribonucleoprotein</keyword>
<comment type="similarity">
    <text evidence="1 6 7">Belongs to the universal ribosomal protein uL23 family.</text>
</comment>
<dbReference type="GO" id="GO:0006412">
    <property type="term" value="P:translation"/>
    <property type="evidence" value="ECO:0007669"/>
    <property type="project" value="UniProtKB-UniRule"/>
</dbReference>
<evidence type="ECO:0000256" key="3">
    <source>
        <dbReference type="ARBA" id="ARBA00022884"/>
    </source>
</evidence>
<evidence type="ECO:0000256" key="4">
    <source>
        <dbReference type="ARBA" id="ARBA00022980"/>
    </source>
</evidence>
<reference evidence="8 9" key="1">
    <citation type="journal article" date="2015" name="Nature">
        <title>rRNA introns, odd ribosomes, and small enigmatic genomes across a large radiation of phyla.</title>
        <authorList>
            <person name="Brown C.T."/>
            <person name="Hug L.A."/>
            <person name="Thomas B.C."/>
            <person name="Sharon I."/>
            <person name="Castelle C.J."/>
            <person name="Singh A."/>
            <person name="Wilkins M.J."/>
            <person name="Williams K.H."/>
            <person name="Banfield J.F."/>
        </authorList>
    </citation>
    <scope>NUCLEOTIDE SEQUENCE [LARGE SCALE GENOMIC DNA]</scope>
</reference>
<protein>
    <recommendedName>
        <fullName evidence="6">Large ribosomal subunit protein uL23</fullName>
    </recommendedName>
</protein>
<dbReference type="GO" id="GO:0019843">
    <property type="term" value="F:rRNA binding"/>
    <property type="evidence" value="ECO:0007669"/>
    <property type="project" value="UniProtKB-UniRule"/>
</dbReference>
<dbReference type="Gene3D" id="3.30.70.330">
    <property type="match status" value="1"/>
</dbReference>
<dbReference type="NCBIfam" id="NF004363">
    <property type="entry name" value="PRK05738.2-4"/>
    <property type="match status" value="1"/>
</dbReference>
<organism evidence="8 9">
    <name type="scientific">candidate division WS6 bacterium GW2011_GWE1_34_7</name>
    <dbReference type="NCBI Taxonomy" id="1619093"/>
    <lineage>
        <taxon>Bacteria</taxon>
        <taxon>Candidatus Dojkabacteria</taxon>
    </lineage>
</organism>
<comment type="function">
    <text evidence="6">One of the early assembly proteins it binds 23S rRNA. One of the proteins that surrounds the polypeptide exit tunnel on the outside of the ribosome. Forms the main docking site for trigger factor binding to the ribosome.</text>
</comment>
<evidence type="ECO:0000313" key="9">
    <source>
        <dbReference type="Proteomes" id="UP000033866"/>
    </source>
</evidence>
<keyword evidence="2 6" id="KW-0699">rRNA-binding</keyword>
<dbReference type="HAMAP" id="MF_01369_B">
    <property type="entry name" value="Ribosomal_uL23_B"/>
    <property type="match status" value="1"/>
</dbReference>
<dbReference type="GO" id="GO:0005840">
    <property type="term" value="C:ribosome"/>
    <property type="evidence" value="ECO:0007669"/>
    <property type="project" value="UniProtKB-KW"/>
</dbReference>
<evidence type="ECO:0000256" key="6">
    <source>
        <dbReference type="HAMAP-Rule" id="MF_01369"/>
    </source>
</evidence>
<dbReference type="InterPro" id="IPR013025">
    <property type="entry name" value="Ribosomal_uL23-like"/>
</dbReference>